<reference evidence="4 5" key="1">
    <citation type="submission" date="2018-08" db="EMBL/GenBank/DDBJ databases">
        <title>Muricauda nanhaiensis sp. nov., isolated from seawater of the South China Sea.</title>
        <authorList>
            <person name="Dang Y."/>
        </authorList>
    </citation>
    <scope>NUCLEOTIDE SEQUENCE [LARGE SCALE GENOMIC DNA]</scope>
    <source>
        <strain evidence="4 5">SM1704</strain>
    </source>
</reference>
<dbReference type="SUPFAM" id="SSF55008">
    <property type="entry name" value="HMA, heavy metal-associated domain"/>
    <property type="match status" value="1"/>
</dbReference>
<feature type="signal peptide" evidence="2">
    <location>
        <begin position="1"/>
        <end position="21"/>
    </location>
</feature>
<dbReference type="PROSITE" id="PS50846">
    <property type="entry name" value="HMA_2"/>
    <property type="match status" value="1"/>
</dbReference>
<dbReference type="InterPro" id="IPR036163">
    <property type="entry name" value="HMA_dom_sf"/>
</dbReference>
<dbReference type="GO" id="GO:0046872">
    <property type="term" value="F:metal ion binding"/>
    <property type="evidence" value="ECO:0007669"/>
    <property type="project" value="UniProtKB-KW"/>
</dbReference>
<feature type="domain" description="HMA" evidence="3">
    <location>
        <begin position="37"/>
        <end position="104"/>
    </location>
</feature>
<dbReference type="AlphaFoldDB" id="A0A371JQ15"/>
<feature type="chain" id="PRO_5016953073" evidence="2">
    <location>
        <begin position="22"/>
        <end position="118"/>
    </location>
</feature>
<dbReference type="PANTHER" id="PTHR46594:SF4">
    <property type="entry name" value="P-TYPE CATION-TRANSPORTING ATPASE"/>
    <property type="match status" value="1"/>
</dbReference>
<keyword evidence="2" id="KW-0732">Signal</keyword>
<dbReference type="OrthoDB" id="1178902at2"/>
<sequence>MKIKLLSCLLFLFLSVHFVGAQTTKEQSSSKEIPSVSLAKITIDGMACQEGCADTIQLNLSKIKGVHKATVSFETGMAMVEFDPKMVSEEEIQKTITDTRVKDYVYSIKDIVILENPM</sequence>
<keyword evidence="1" id="KW-0479">Metal-binding</keyword>
<evidence type="ECO:0000256" key="2">
    <source>
        <dbReference type="SAM" id="SignalP"/>
    </source>
</evidence>
<comment type="caution">
    <text evidence="4">The sequence shown here is derived from an EMBL/GenBank/DDBJ whole genome shotgun (WGS) entry which is preliminary data.</text>
</comment>
<accession>A0A371JQ15</accession>
<dbReference type="Pfam" id="PF00403">
    <property type="entry name" value="HMA"/>
    <property type="match status" value="1"/>
</dbReference>
<dbReference type="PANTHER" id="PTHR46594">
    <property type="entry name" value="P-TYPE CATION-TRANSPORTING ATPASE"/>
    <property type="match status" value="1"/>
</dbReference>
<organism evidence="4 5">
    <name type="scientific">Flagellimonas nanhaiensis</name>
    <dbReference type="NCBI Taxonomy" id="2292706"/>
    <lineage>
        <taxon>Bacteria</taxon>
        <taxon>Pseudomonadati</taxon>
        <taxon>Bacteroidota</taxon>
        <taxon>Flavobacteriia</taxon>
        <taxon>Flavobacteriales</taxon>
        <taxon>Flavobacteriaceae</taxon>
        <taxon>Flagellimonas</taxon>
    </lineage>
</organism>
<keyword evidence="5" id="KW-1185">Reference proteome</keyword>
<dbReference type="InterPro" id="IPR006121">
    <property type="entry name" value="HMA_dom"/>
</dbReference>
<dbReference type="Gene3D" id="3.30.70.100">
    <property type="match status" value="1"/>
</dbReference>
<evidence type="ECO:0000256" key="1">
    <source>
        <dbReference type="ARBA" id="ARBA00022723"/>
    </source>
</evidence>
<proteinExistence type="predicted"/>
<dbReference type="Proteomes" id="UP000261828">
    <property type="component" value="Unassembled WGS sequence"/>
</dbReference>
<dbReference type="FunFam" id="3.30.70.100:FF:000001">
    <property type="entry name" value="ATPase copper transporting beta"/>
    <property type="match status" value="1"/>
</dbReference>
<evidence type="ECO:0000313" key="5">
    <source>
        <dbReference type="Proteomes" id="UP000261828"/>
    </source>
</evidence>
<evidence type="ECO:0000313" key="4">
    <source>
        <dbReference type="EMBL" id="RDY59556.1"/>
    </source>
</evidence>
<dbReference type="RefSeq" id="WP_116184170.1">
    <property type="nucleotide sequence ID" value="NZ_QTJX01000002.1"/>
</dbReference>
<dbReference type="CDD" id="cd00371">
    <property type="entry name" value="HMA"/>
    <property type="match status" value="1"/>
</dbReference>
<gene>
    <name evidence="4" type="ORF">DX873_09270</name>
</gene>
<protein>
    <submittedName>
        <fullName evidence="4">Heavy-metal-associated domain-containing protein</fullName>
    </submittedName>
</protein>
<evidence type="ECO:0000259" key="3">
    <source>
        <dbReference type="PROSITE" id="PS50846"/>
    </source>
</evidence>
<dbReference type="EMBL" id="QTJX01000002">
    <property type="protein sequence ID" value="RDY59556.1"/>
    <property type="molecule type" value="Genomic_DNA"/>
</dbReference>
<name>A0A371JQ15_9FLAO</name>